<comment type="caution">
    <text evidence="7">The sequence shown here is derived from an EMBL/GenBank/DDBJ whole genome shotgun (WGS) entry which is preliminary data.</text>
</comment>
<dbReference type="AlphaFoldDB" id="A0A832WMB4"/>
<dbReference type="GO" id="GO:0003723">
    <property type="term" value="F:RNA binding"/>
    <property type="evidence" value="ECO:0007669"/>
    <property type="project" value="UniProtKB-UniRule"/>
</dbReference>
<dbReference type="CDD" id="cd02440">
    <property type="entry name" value="AdoMet_MTases"/>
    <property type="match status" value="1"/>
</dbReference>
<comment type="caution">
    <text evidence="5">Lacks conserved residue(s) required for the propagation of feature annotation.</text>
</comment>
<name>A0A832WMB4_9EURY</name>
<feature type="binding site" evidence="5">
    <location>
        <position position="178"/>
    </location>
    <ligand>
        <name>S-adenosyl-L-methionine</name>
        <dbReference type="ChEBI" id="CHEBI:59789"/>
    </ligand>
</feature>
<dbReference type="Gene3D" id="3.40.50.150">
    <property type="entry name" value="Vaccinia Virus protein VP39"/>
    <property type="match status" value="1"/>
</dbReference>
<dbReference type="InterPro" id="IPR049560">
    <property type="entry name" value="MeTrfase_RsmB-F_NOP2_cat"/>
</dbReference>
<protein>
    <submittedName>
        <fullName evidence="7">RsmB/NOP family class I SAM-dependent RNA methyltransferase</fullName>
    </submittedName>
</protein>
<evidence type="ECO:0000256" key="1">
    <source>
        <dbReference type="ARBA" id="ARBA00022603"/>
    </source>
</evidence>
<feature type="binding site" evidence="5">
    <location>
        <position position="137"/>
    </location>
    <ligand>
        <name>S-adenosyl-L-methionine</name>
        <dbReference type="ChEBI" id="CHEBI:59789"/>
    </ligand>
</feature>
<dbReference type="InterPro" id="IPR054728">
    <property type="entry name" value="RsmB-like_ferredoxin"/>
</dbReference>
<dbReference type="GO" id="GO:0008757">
    <property type="term" value="F:S-adenosylmethionine-dependent methyltransferase activity"/>
    <property type="evidence" value="ECO:0007669"/>
    <property type="project" value="InterPro"/>
</dbReference>
<dbReference type="InterPro" id="IPR023267">
    <property type="entry name" value="RCMT"/>
</dbReference>
<dbReference type="Proteomes" id="UP000619545">
    <property type="component" value="Unassembled WGS sequence"/>
</dbReference>
<dbReference type="PRINTS" id="PR02008">
    <property type="entry name" value="RCMTFAMILY"/>
</dbReference>
<evidence type="ECO:0000256" key="3">
    <source>
        <dbReference type="ARBA" id="ARBA00022691"/>
    </source>
</evidence>
<dbReference type="NCBIfam" id="TIGR00446">
    <property type="entry name" value="nop2p"/>
    <property type="match status" value="1"/>
</dbReference>
<dbReference type="GO" id="GO:0008173">
    <property type="term" value="F:RNA methyltransferase activity"/>
    <property type="evidence" value="ECO:0007669"/>
    <property type="project" value="InterPro"/>
</dbReference>
<reference evidence="7" key="1">
    <citation type="journal article" date="2020" name="bioRxiv">
        <title>A rank-normalized archaeal taxonomy based on genome phylogeny resolves widespread incomplete and uneven classifications.</title>
        <authorList>
            <person name="Rinke C."/>
            <person name="Chuvochina M."/>
            <person name="Mussig A.J."/>
            <person name="Chaumeil P.-A."/>
            <person name="Waite D.W."/>
            <person name="Whitman W.B."/>
            <person name="Parks D.H."/>
            <person name="Hugenholtz P."/>
        </authorList>
    </citation>
    <scope>NUCLEOTIDE SEQUENCE</scope>
    <source>
        <strain evidence="7">UBA8853</strain>
    </source>
</reference>
<dbReference type="PROSITE" id="PS51686">
    <property type="entry name" value="SAM_MT_RSMB_NOP"/>
    <property type="match status" value="1"/>
</dbReference>
<evidence type="ECO:0000313" key="8">
    <source>
        <dbReference type="Proteomes" id="UP000619545"/>
    </source>
</evidence>
<feature type="binding site" evidence="5">
    <location>
        <begin position="113"/>
        <end position="119"/>
    </location>
    <ligand>
        <name>S-adenosyl-L-methionine</name>
        <dbReference type="ChEBI" id="CHEBI:59789"/>
    </ligand>
</feature>
<dbReference type="InterPro" id="IPR011023">
    <property type="entry name" value="Nop2p"/>
</dbReference>
<comment type="similarity">
    <text evidence="5">Belongs to the class I-like SAM-binding methyltransferase superfamily. RsmB/NOP family.</text>
</comment>
<evidence type="ECO:0000256" key="2">
    <source>
        <dbReference type="ARBA" id="ARBA00022679"/>
    </source>
</evidence>
<dbReference type="Pfam" id="PF22458">
    <property type="entry name" value="RsmF-B_ferredox"/>
    <property type="match status" value="1"/>
</dbReference>
<proteinExistence type="inferred from homology"/>
<dbReference type="Gene3D" id="3.30.70.1170">
    <property type="entry name" value="Sun protein, domain 3"/>
    <property type="match status" value="1"/>
</dbReference>
<keyword evidence="4 5" id="KW-0694">RNA-binding</keyword>
<evidence type="ECO:0000259" key="6">
    <source>
        <dbReference type="PROSITE" id="PS51686"/>
    </source>
</evidence>
<feature type="domain" description="SAM-dependent MTase RsmB/NOP-type" evidence="6">
    <location>
        <begin position="23"/>
        <end position="306"/>
    </location>
</feature>
<keyword evidence="1 5" id="KW-0489">Methyltransferase</keyword>
<dbReference type="Pfam" id="PF01189">
    <property type="entry name" value="Methyltr_RsmB-F"/>
    <property type="match status" value="1"/>
</dbReference>
<dbReference type="PANTHER" id="PTHR22807:SF4">
    <property type="entry name" value="28S RRNA (CYTOSINE-C(5))-METHYLTRANSFERASE"/>
    <property type="match status" value="1"/>
</dbReference>
<dbReference type="SUPFAM" id="SSF53335">
    <property type="entry name" value="S-adenosyl-L-methionine-dependent methyltransferases"/>
    <property type="match status" value="1"/>
</dbReference>
<dbReference type="InterPro" id="IPR001678">
    <property type="entry name" value="MeTrfase_RsmB-F_NOP2_dom"/>
</dbReference>
<evidence type="ECO:0000256" key="5">
    <source>
        <dbReference type="PROSITE-ProRule" id="PRU01023"/>
    </source>
</evidence>
<keyword evidence="2 5" id="KW-0808">Transferase</keyword>
<dbReference type="GeneID" id="1476774"/>
<gene>
    <name evidence="7" type="ORF">HA336_02570</name>
</gene>
<evidence type="ECO:0000256" key="4">
    <source>
        <dbReference type="ARBA" id="ARBA00022884"/>
    </source>
</evidence>
<evidence type="ECO:0000313" key="7">
    <source>
        <dbReference type="EMBL" id="HII70102.1"/>
    </source>
</evidence>
<dbReference type="RefSeq" id="WP_011019043.1">
    <property type="nucleotide sequence ID" value="NZ_DUJS01000002.1"/>
</dbReference>
<feature type="active site" description="Nucleophile" evidence="5">
    <location>
        <position position="231"/>
    </location>
</feature>
<dbReference type="OMA" id="HALRTWT"/>
<accession>A0A832WMB4</accession>
<dbReference type="EMBL" id="DUJS01000002">
    <property type="protein sequence ID" value="HII70102.1"/>
    <property type="molecule type" value="Genomic_DNA"/>
</dbReference>
<keyword evidence="3 5" id="KW-0949">S-adenosyl-L-methionine</keyword>
<dbReference type="PANTHER" id="PTHR22807">
    <property type="entry name" value="NOP2 YEAST -RELATED NOL1/NOP2/FMU SUN DOMAIN-CONTAINING"/>
    <property type="match status" value="1"/>
</dbReference>
<sequence length="307" mass="34314">MRYVEEFRERLERIFGDRAEDVYRYLLEGRPPTYVRVNTLKADVEEVVENLETAGVELAETPLSYAFRVLSSPGPLGSSLEHVAGYLYLQDLASMVPPELLDPEPPGPVIDLCAAPGSKTTQLAQLLGGEGVVLAVDADPRRVRALVHNVNRLGCVNVIVAHADAARLRISAPFLLLDPPCSGEGTLHRDPHALRTWTPKKPGRFARTQLRLLRAALRMLPPGGRLVYSTCTFSVEENELVIHEALGNDDRYRIVPSVPRWLEPHTVPGLTEWEGRELREDLRHAFRIDPASLESDGFFVAVIERRH</sequence>
<organism evidence="7 8">
    <name type="scientific">Methanopyrus kandleri</name>
    <dbReference type="NCBI Taxonomy" id="2320"/>
    <lineage>
        <taxon>Archaea</taxon>
        <taxon>Methanobacteriati</taxon>
        <taxon>Methanobacteriota</taxon>
        <taxon>Methanomada group</taxon>
        <taxon>Methanopyri</taxon>
        <taxon>Methanopyrales</taxon>
        <taxon>Methanopyraceae</taxon>
        <taxon>Methanopyrus</taxon>
    </lineage>
</organism>
<dbReference type="InterPro" id="IPR029063">
    <property type="entry name" value="SAM-dependent_MTases_sf"/>
</dbReference>
<dbReference type="GO" id="GO:0070475">
    <property type="term" value="P:rRNA base methylation"/>
    <property type="evidence" value="ECO:0007669"/>
    <property type="project" value="TreeGrafter"/>
</dbReference>